<dbReference type="InterPro" id="IPR013721">
    <property type="entry name" value="STAG"/>
</dbReference>
<dbReference type="SUPFAM" id="SSF48371">
    <property type="entry name" value="ARM repeat"/>
    <property type="match status" value="1"/>
</dbReference>
<dbReference type="PANTHER" id="PTHR11199">
    <property type="entry name" value="STROMAL ANTIGEN"/>
    <property type="match status" value="1"/>
</dbReference>
<dbReference type="FunCoup" id="S8EG01">
    <property type="interactions" value="278"/>
</dbReference>
<feature type="compositionally biased region" description="Basic and acidic residues" evidence="1">
    <location>
        <begin position="341"/>
        <end position="351"/>
    </location>
</feature>
<name>S8EG01_FOMSC</name>
<feature type="region of interest" description="Disordered" evidence="1">
    <location>
        <begin position="1"/>
        <end position="137"/>
    </location>
</feature>
<feature type="compositionally biased region" description="Acidic residues" evidence="1">
    <location>
        <begin position="991"/>
        <end position="1000"/>
    </location>
</feature>
<feature type="compositionally biased region" description="Basic residues" evidence="1">
    <location>
        <begin position="73"/>
        <end position="82"/>
    </location>
</feature>
<feature type="compositionally biased region" description="Acidic residues" evidence="1">
    <location>
        <begin position="49"/>
        <end position="65"/>
    </location>
</feature>
<reference evidence="3 4" key="1">
    <citation type="journal article" date="2012" name="Science">
        <title>The Paleozoic origin of enzymatic lignin decomposition reconstructed from 31 fungal genomes.</title>
        <authorList>
            <person name="Floudas D."/>
            <person name="Binder M."/>
            <person name="Riley R."/>
            <person name="Barry K."/>
            <person name="Blanchette R.A."/>
            <person name="Henrissat B."/>
            <person name="Martinez A.T."/>
            <person name="Otillar R."/>
            <person name="Spatafora J.W."/>
            <person name="Yadav J.S."/>
            <person name="Aerts A."/>
            <person name="Benoit I."/>
            <person name="Boyd A."/>
            <person name="Carlson A."/>
            <person name="Copeland A."/>
            <person name="Coutinho P.M."/>
            <person name="de Vries R.P."/>
            <person name="Ferreira P."/>
            <person name="Findley K."/>
            <person name="Foster B."/>
            <person name="Gaskell J."/>
            <person name="Glotzer D."/>
            <person name="Gorecki P."/>
            <person name="Heitman J."/>
            <person name="Hesse C."/>
            <person name="Hori C."/>
            <person name="Igarashi K."/>
            <person name="Jurgens J.A."/>
            <person name="Kallen N."/>
            <person name="Kersten P."/>
            <person name="Kohler A."/>
            <person name="Kuees U."/>
            <person name="Kumar T.K.A."/>
            <person name="Kuo A."/>
            <person name="LaButti K."/>
            <person name="Larrondo L.F."/>
            <person name="Lindquist E."/>
            <person name="Ling A."/>
            <person name="Lombard V."/>
            <person name="Lucas S."/>
            <person name="Lundell T."/>
            <person name="Martin R."/>
            <person name="McLaughlin D.J."/>
            <person name="Morgenstern I."/>
            <person name="Morin E."/>
            <person name="Murat C."/>
            <person name="Nagy L.G."/>
            <person name="Nolan M."/>
            <person name="Ohm R.A."/>
            <person name="Patyshakuliyeva A."/>
            <person name="Rokas A."/>
            <person name="Ruiz-Duenas F.J."/>
            <person name="Sabat G."/>
            <person name="Salamov A."/>
            <person name="Samejima M."/>
            <person name="Schmutz J."/>
            <person name="Slot J.C."/>
            <person name="St John F."/>
            <person name="Stenlid J."/>
            <person name="Sun H."/>
            <person name="Sun S."/>
            <person name="Syed K."/>
            <person name="Tsang A."/>
            <person name="Wiebenga A."/>
            <person name="Young D."/>
            <person name="Pisabarro A."/>
            <person name="Eastwood D.C."/>
            <person name="Martin F."/>
            <person name="Cullen D."/>
            <person name="Grigoriev I.V."/>
            <person name="Hibbett D.S."/>
        </authorList>
    </citation>
    <scope>NUCLEOTIDE SEQUENCE</scope>
    <source>
        <strain evidence="4">FP-58527</strain>
    </source>
</reference>
<dbReference type="InterPro" id="IPR011989">
    <property type="entry name" value="ARM-like"/>
</dbReference>
<dbReference type="OrthoDB" id="498590at2759"/>
<dbReference type="InterPro" id="IPR056396">
    <property type="entry name" value="HEAT_SCC3-SA"/>
</dbReference>
<feature type="compositionally biased region" description="Basic residues" evidence="1">
    <location>
        <begin position="1284"/>
        <end position="1294"/>
    </location>
</feature>
<dbReference type="Proteomes" id="UP000015241">
    <property type="component" value="Unassembled WGS sequence"/>
</dbReference>
<feature type="region of interest" description="Disordered" evidence="1">
    <location>
        <begin position="317"/>
        <end position="351"/>
    </location>
</feature>
<dbReference type="GO" id="GO:0008278">
    <property type="term" value="C:cohesin complex"/>
    <property type="evidence" value="ECO:0007669"/>
    <property type="project" value="TreeGrafter"/>
</dbReference>
<dbReference type="GO" id="GO:0007062">
    <property type="term" value="P:sister chromatid cohesion"/>
    <property type="evidence" value="ECO:0007669"/>
    <property type="project" value="UniProtKB-ARBA"/>
</dbReference>
<feature type="compositionally biased region" description="Low complexity" evidence="1">
    <location>
        <begin position="330"/>
        <end position="340"/>
    </location>
</feature>
<dbReference type="InterPro" id="IPR016024">
    <property type="entry name" value="ARM-type_fold"/>
</dbReference>
<sequence length="1420" mass="157056">MTDAGGSQEPRRSQRERKQATHFVSVNSSLLKRKRSDETSDDDARSELSDAESQADEAEVEDEFDALNVKTKSPSKTKRKPKEPKEVINPSNAKKPRTAKKTTAPKQAKPTLPKPPKPQKTGVRRGRRPAADAAEFDAEQVAKETKILGDNAIFNAIINPTIALQSVAEDFLESLSQTPGPSLAELINCVLRACGCNDSVDADEVVDYDGVVDKLDDFTEILKKDDSPIYPLTSKLPVFKKFRTSLSELIARMITSSAAHGSLYNSDLMSTLQTWVVAMSSSQLRSFRHTATVIALEVETALCDVAAAVENEAEIVSRQREGERKRKAAAGKSGNKNKGATPREKELESKAAEVRERRAKLAEFLKEFVDGVFVHRYRDLDPSIRAECVRAMGLWFSKYPAHFLDGAYLRYVGWVLSDAQTPVRLEAVRALALAYDQTAYIGAAALQHFTERFKPRLVQMALGDTELSVRVAVVQVLKAINGHGLLEDEQREKLCLLVFDEEARVRRAVGGFVKGVWEENVSDRMIGKGGDQRVRQRAGFKALGMLFVQWGRALNKGDEDEDDDLGEGSSKQINSKDVASIVGAGQQKGRIALAVDALWDEVEPINVWEDLLEMLLLDHSAAGGDTSSQESLDRDEGVDNAWRLEEAEEAVLLEMLIAVLRKTKADATAGKKGEDESVASDITRALMKALPKLFVKHQTDESRMADVLLIPQLMNMDLYLEMRMMTAYANLWEDITKQFLSHSSPVVLANAVTTVRHLIDATSLSNTNSAKVLELEDELSTSLRDAIAGRDEIEIASFSEDEVIKIAAICARLATLIGIRDMTSWMEEDEGGKQSSAWDIINALAERGRLGYKEEELMVDRALQVLTLHIIWKARNLTATAGEFSPEEQRSREKLLEQREVLLEKLLEFAIGTQSNTAEGVRRAAFQNLMNLHILFCPAQSATTDGSQLPTASLPLSLDDETQYRCAGFIQAEIERYADELEQALPALEREGDEEDEDSNASERENDAPAKGSKGKQSAKKATEMKRPLPRSQLEKEYIFISVIATFLRAIRAGVIHFRHSTAILAHYGRLGPAFDLCSRVIVDILREEGMYKENGDAVVEVICHALRESFTLLLDGVRHTEDHTVALGKTLRTCLIIRGAQLTVVKKLEGRFVANIHTSLLTWLTKRIAAYETAKNKKGRNKSILFFKALLPLLSTLDNRDALDVKAHYDQVLAQNKIEVPPTAQPWEPCRTYERKLAAVMAKDKASGKRGRGGKGAELVTTDEEGTGAETGDENAAPAPSRPKPRPRRRAARGARPGTDTEGQISDGELAPLAISTPKPLPRPKRAARKQAATESPVSPLTPSPEPDAALVPEEPQDDAQTPRASRKRRRADDEEMNGSGRSPSRLSEVPDEPEAPQPNPSQETQADEIQIKRKRIRH</sequence>
<dbReference type="eggNOG" id="KOG2011">
    <property type="taxonomic scope" value="Eukaryota"/>
</dbReference>
<dbReference type="EMBL" id="KE504131">
    <property type="protein sequence ID" value="EPT03203.1"/>
    <property type="molecule type" value="Genomic_DNA"/>
</dbReference>
<dbReference type="InterPro" id="IPR039662">
    <property type="entry name" value="Cohesin_Scc3/SA"/>
</dbReference>
<accession>S8EG01</accession>
<feature type="compositionally biased region" description="Basic and acidic residues" evidence="1">
    <location>
        <begin position="35"/>
        <end position="48"/>
    </location>
</feature>
<dbReference type="Pfam" id="PF08514">
    <property type="entry name" value="STAG"/>
    <property type="match status" value="1"/>
</dbReference>
<evidence type="ECO:0000256" key="1">
    <source>
        <dbReference type="SAM" id="MobiDB-lite"/>
    </source>
</evidence>
<evidence type="ECO:0000313" key="3">
    <source>
        <dbReference type="EMBL" id="EPT03203.1"/>
    </source>
</evidence>
<dbReference type="GO" id="GO:0003682">
    <property type="term" value="F:chromatin binding"/>
    <property type="evidence" value="ECO:0007669"/>
    <property type="project" value="TreeGrafter"/>
</dbReference>
<feature type="compositionally biased region" description="Basic and acidic residues" evidence="1">
    <location>
        <begin position="9"/>
        <end position="19"/>
    </location>
</feature>
<evidence type="ECO:0000259" key="2">
    <source>
        <dbReference type="PROSITE" id="PS51425"/>
    </source>
</evidence>
<keyword evidence="4" id="KW-1185">Reference proteome</keyword>
<gene>
    <name evidence="3" type="ORF">FOMPIDRAFT_1116844</name>
</gene>
<feature type="compositionally biased region" description="Low complexity" evidence="1">
    <location>
        <begin position="101"/>
        <end position="111"/>
    </location>
</feature>
<organism evidence="3 4">
    <name type="scientific">Fomitopsis schrenkii</name>
    <name type="common">Brown rot fungus</name>
    <dbReference type="NCBI Taxonomy" id="2126942"/>
    <lineage>
        <taxon>Eukaryota</taxon>
        <taxon>Fungi</taxon>
        <taxon>Dikarya</taxon>
        <taxon>Basidiomycota</taxon>
        <taxon>Agaricomycotina</taxon>
        <taxon>Agaricomycetes</taxon>
        <taxon>Polyporales</taxon>
        <taxon>Fomitopsis</taxon>
    </lineage>
</organism>
<proteinExistence type="predicted"/>
<dbReference type="Pfam" id="PF21581">
    <property type="entry name" value="SCD"/>
    <property type="match status" value="1"/>
</dbReference>
<protein>
    <recommendedName>
        <fullName evidence="2">SCD domain-containing protein</fullName>
    </recommendedName>
</protein>
<feature type="compositionally biased region" description="Acidic residues" evidence="1">
    <location>
        <begin position="1262"/>
        <end position="1274"/>
    </location>
</feature>
<dbReference type="Gene3D" id="1.25.10.10">
    <property type="entry name" value="Leucine-rich Repeat Variant"/>
    <property type="match status" value="1"/>
</dbReference>
<dbReference type="PANTHER" id="PTHR11199:SF0">
    <property type="entry name" value="LD34181P-RELATED"/>
    <property type="match status" value="1"/>
</dbReference>
<feature type="domain" description="SCD" evidence="2">
    <location>
        <begin position="373"/>
        <end position="460"/>
    </location>
</feature>
<dbReference type="GO" id="GO:0000785">
    <property type="term" value="C:chromatin"/>
    <property type="evidence" value="ECO:0007669"/>
    <property type="project" value="TreeGrafter"/>
</dbReference>
<dbReference type="PROSITE" id="PS51425">
    <property type="entry name" value="SCD"/>
    <property type="match status" value="1"/>
</dbReference>
<dbReference type="InterPro" id="IPR020839">
    <property type="entry name" value="SCD"/>
</dbReference>
<dbReference type="Pfam" id="PF24571">
    <property type="entry name" value="HEAT_SCC3-SA"/>
    <property type="match status" value="1"/>
</dbReference>
<feature type="region of interest" description="Disordered" evidence="1">
    <location>
        <begin position="1243"/>
        <end position="1420"/>
    </location>
</feature>
<dbReference type="InParanoid" id="S8EG01"/>
<dbReference type="STRING" id="743788.S8EG01"/>
<evidence type="ECO:0000313" key="4">
    <source>
        <dbReference type="Proteomes" id="UP000015241"/>
    </source>
</evidence>
<dbReference type="GO" id="GO:0005634">
    <property type="term" value="C:nucleus"/>
    <property type="evidence" value="ECO:0007669"/>
    <property type="project" value="TreeGrafter"/>
</dbReference>
<feature type="region of interest" description="Disordered" evidence="1">
    <location>
        <begin position="989"/>
        <end position="1027"/>
    </location>
</feature>
<dbReference type="HOGENOM" id="CLU_003349_0_0_1"/>